<dbReference type="GO" id="GO:0016787">
    <property type="term" value="F:hydrolase activity"/>
    <property type="evidence" value="ECO:0007669"/>
    <property type="project" value="UniProtKB-KW"/>
</dbReference>
<dbReference type="EC" id="3.1.-.-" evidence="5"/>
<dbReference type="SMART" id="SM00854">
    <property type="entry name" value="PGA_cap"/>
    <property type="match status" value="1"/>
</dbReference>
<evidence type="ECO:0000256" key="2">
    <source>
        <dbReference type="SAM" id="MobiDB-lite"/>
    </source>
</evidence>
<dbReference type="InterPro" id="IPR052169">
    <property type="entry name" value="CW_Biosynth-Accessory"/>
</dbReference>
<feature type="signal peptide" evidence="3">
    <location>
        <begin position="1"/>
        <end position="36"/>
    </location>
</feature>
<dbReference type="PANTHER" id="PTHR33393">
    <property type="entry name" value="POLYGLUTAMINE SYNTHESIS ACCESSORY PROTEIN RV0574C-RELATED"/>
    <property type="match status" value="1"/>
</dbReference>
<reference evidence="5" key="1">
    <citation type="submission" date="2024-02" db="EMBL/GenBank/DDBJ databases">
        <title>Tomenella chthoni gen. nov. sp. nov., a member of the family Jonesiaceae isolated from bat guano.</title>
        <authorList>
            <person name="Miller S.L."/>
            <person name="King J."/>
            <person name="Sankaranarayanan K."/>
            <person name="Lawson P.A."/>
        </authorList>
    </citation>
    <scope>NUCLEOTIDE SEQUENCE</scope>
    <source>
        <strain evidence="5">BS-20</strain>
    </source>
</reference>
<evidence type="ECO:0000259" key="4">
    <source>
        <dbReference type="SMART" id="SM00854"/>
    </source>
</evidence>
<feature type="compositionally biased region" description="Pro residues" evidence="2">
    <location>
        <begin position="52"/>
        <end position="64"/>
    </location>
</feature>
<dbReference type="Gene3D" id="3.60.21.10">
    <property type="match status" value="1"/>
</dbReference>
<dbReference type="Pfam" id="PF09587">
    <property type="entry name" value="PGA_cap"/>
    <property type="match status" value="1"/>
</dbReference>
<organism evidence="5">
    <name type="scientific">Jonesiaceae bacterium BS-20</name>
    <dbReference type="NCBI Taxonomy" id="3120821"/>
    <lineage>
        <taxon>Bacteria</taxon>
        <taxon>Bacillati</taxon>
        <taxon>Actinomycetota</taxon>
        <taxon>Actinomycetes</taxon>
        <taxon>Micrococcales</taxon>
        <taxon>Jonesiaceae</taxon>
    </lineage>
</organism>
<feature type="region of interest" description="Disordered" evidence="2">
    <location>
        <begin position="38"/>
        <end position="64"/>
    </location>
</feature>
<gene>
    <name evidence="5" type="ORF">V5R04_04655</name>
</gene>
<evidence type="ECO:0000256" key="3">
    <source>
        <dbReference type="SAM" id="SignalP"/>
    </source>
</evidence>
<dbReference type="PROSITE" id="PS51257">
    <property type="entry name" value="PROKAR_LIPOPROTEIN"/>
    <property type="match status" value="1"/>
</dbReference>
<dbReference type="PANTHER" id="PTHR33393:SF13">
    <property type="entry name" value="PGA BIOSYNTHESIS PROTEIN CAPA"/>
    <property type="match status" value="1"/>
</dbReference>
<sequence>MKLTTPTTHFQRGKFWPTLVGALAAVLLVACTPNPAAPTNVSDGPLATPQVAVPPSPTPEPEPEPVPSTFNIAAAGDVLPHIPVLQSAKVAAGYDFAPILAGIDPIIDQAALALCHMEVPLLEEGQKPTGYPMFGSTPVIADSLAAQGWDGCSTASNHSVDKGFTGVVSTIDRLESLGMGFTGTARTQEEATAQLYRVDHDDYQTVVAHLSYTEWLNGLSKPKDAPFAVNIMDAEVIIADATAAREVADLVVVSIHDGTEYQTAPNQSQLDIAAALAYSGVVDLYIGHHAHVPQPIELLPGGPRQEGMWTAYGLGNMLSNQSKESCCVAQTSNGLMMLTQVERNGDEPARVTGVSWRALTVDRHAGHRLYDLTELAAAGQGMGKLSAAEVAARHDLVVAAVGDQAPEALDLPQDGHASVTVLPRTP</sequence>
<evidence type="ECO:0000256" key="1">
    <source>
        <dbReference type="ARBA" id="ARBA00005662"/>
    </source>
</evidence>
<comment type="similarity">
    <text evidence="1">Belongs to the CapA family.</text>
</comment>
<keyword evidence="3" id="KW-0732">Signal</keyword>
<name>A0AAU7DWY3_9MICO</name>
<dbReference type="InterPro" id="IPR019079">
    <property type="entry name" value="Capsule_synth_CapA"/>
</dbReference>
<evidence type="ECO:0000313" key="5">
    <source>
        <dbReference type="EMBL" id="XBH22519.1"/>
    </source>
</evidence>
<proteinExistence type="inferred from homology"/>
<dbReference type="InterPro" id="IPR029052">
    <property type="entry name" value="Metallo-depent_PP-like"/>
</dbReference>
<dbReference type="EMBL" id="CP146203">
    <property type="protein sequence ID" value="XBH22519.1"/>
    <property type="molecule type" value="Genomic_DNA"/>
</dbReference>
<accession>A0AAU7DWY3</accession>
<protein>
    <submittedName>
        <fullName evidence="5">CapA family protein</fullName>
        <ecNumber evidence="5">3.1.-.-</ecNumber>
    </submittedName>
</protein>
<feature type="chain" id="PRO_5043358107" evidence="3">
    <location>
        <begin position="37"/>
        <end position="426"/>
    </location>
</feature>
<dbReference type="AlphaFoldDB" id="A0AAU7DWY3"/>
<dbReference type="CDD" id="cd07381">
    <property type="entry name" value="MPP_CapA"/>
    <property type="match status" value="1"/>
</dbReference>
<keyword evidence="5" id="KW-0378">Hydrolase</keyword>
<dbReference type="SUPFAM" id="SSF56300">
    <property type="entry name" value="Metallo-dependent phosphatases"/>
    <property type="match status" value="1"/>
</dbReference>
<feature type="domain" description="Capsule synthesis protein CapA" evidence="4">
    <location>
        <begin position="71"/>
        <end position="321"/>
    </location>
</feature>